<dbReference type="InterPro" id="IPR027858">
    <property type="entry name" value="BRAWNIN"/>
</dbReference>
<evidence type="ECO:0000313" key="2">
    <source>
        <dbReference type="EnsemblProtists" id="EOD21520"/>
    </source>
</evidence>
<keyword evidence="3" id="KW-1185">Reference proteome</keyword>
<dbReference type="GeneID" id="17267094"/>
<accession>A0A0D3JDD5</accession>
<organism evidence="2 3">
    <name type="scientific">Emiliania huxleyi (strain CCMP1516)</name>
    <dbReference type="NCBI Taxonomy" id="280463"/>
    <lineage>
        <taxon>Eukaryota</taxon>
        <taxon>Haptista</taxon>
        <taxon>Haptophyta</taxon>
        <taxon>Prymnesiophyceae</taxon>
        <taxon>Isochrysidales</taxon>
        <taxon>Noelaerhabdaceae</taxon>
        <taxon>Emiliania</taxon>
    </lineage>
</organism>
<dbReference type="GO" id="GO:0005739">
    <property type="term" value="C:mitochondrion"/>
    <property type="evidence" value="ECO:0007669"/>
    <property type="project" value="GOC"/>
</dbReference>
<dbReference type="AlphaFoldDB" id="A0A0D3JDD5"/>
<dbReference type="HOGENOM" id="CLU_1698791_0_0_1"/>
<dbReference type="Proteomes" id="UP000013827">
    <property type="component" value="Unassembled WGS sequence"/>
</dbReference>
<protein>
    <submittedName>
        <fullName evidence="2">Uncharacterized protein</fullName>
    </submittedName>
</protein>
<dbReference type="PaxDb" id="2903-EOD21520"/>
<feature type="region of interest" description="Disordered" evidence="1">
    <location>
        <begin position="104"/>
        <end position="126"/>
    </location>
</feature>
<dbReference type="RefSeq" id="XP_005773949.1">
    <property type="nucleotide sequence ID" value="XM_005773892.1"/>
</dbReference>
<sequence length="156" mass="15880">MSSGVVRRGALHAPRAAASRAAPGPKAFAAAASRTLVSRAAAGPKAFAAEERAAAKAAASAGIGAPTYTQLANRYLLSFGSLLAGASVVHLTFMPDLTIPQLQDGASPHDCGEPEPSTDSGEGFIPTPTFRGARPGMVYKLGGAGLGYYPDRARNR</sequence>
<evidence type="ECO:0000256" key="1">
    <source>
        <dbReference type="SAM" id="MobiDB-lite"/>
    </source>
</evidence>
<reference evidence="3" key="1">
    <citation type="journal article" date="2013" name="Nature">
        <title>Pan genome of the phytoplankton Emiliania underpins its global distribution.</title>
        <authorList>
            <person name="Read B.A."/>
            <person name="Kegel J."/>
            <person name="Klute M.J."/>
            <person name="Kuo A."/>
            <person name="Lefebvre S.C."/>
            <person name="Maumus F."/>
            <person name="Mayer C."/>
            <person name="Miller J."/>
            <person name="Monier A."/>
            <person name="Salamov A."/>
            <person name="Young J."/>
            <person name="Aguilar M."/>
            <person name="Claverie J.M."/>
            <person name="Frickenhaus S."/>
            <person name="Gonzalez K."/>
            <person name="Herman E.K."/>
            <person name="Lin Y.C."/>
            <person name="Napier J."/>
            <person name="Ogata H."/>
            <person name="Sarno A.F."/>
            <person name="Shmutz J."/>
            <person name="Schroeder D."/>
            <person name="de Vargas C."/>
            <person name="Verret F."/>
            <person name="von Dassow P."/>
            <person name="Valentin K."/>
            <person name="Van de Peer Y."/>
            <person name="Wheeler G."/>
            <person name="Dacks J.B."/>
            <person name="Delwiche C.F."/>
            <person name="Dyhrman S.T."/>
            <person name="Glockner G."/>
            <person name="John U."/>
            <person name="Richards T."/>
            <person name="Worden A.Z."/>
            <person name="Zhang X."/>
            <person name="Grigoriev I.V."/>
            <person name="Allen A.E."/>
            <person name="Bidle K."/>
            <person name="Borodovsky M."/>
            <person name="Bowler C."/>
            <person name="Brownlee C."/>
            <person name="Cock J.M."/>
            <person name="Elias M."/>
            <person name="Gladyshev V.N."/>
            <person name="Groth M."/>
            <person name="Guda C."/>
            <person name="Hadaegh A."/>
            <person name="Iglesias-Rodriguez M.D."/>
            <person name="Jenkins J."/>
            <person name="Jones B.M."/>
            <person name="Lawson T."/>
            <person name="Leese F."/>
            <person name="Lindquist E."/>
            <person name="Lobanov A."/>
            <person name="Lomsadze A."/>
            <person name="Malik S.B."/>
            <person name="Marsh M.E."/>
            <person name="Mackinder L."/>
            <person name="Mock T."/>
            <person name="Mueller-Roeber B."/>
            <person name="Pagarete A."/>
            <person name="Parker M."/>
            <person name="Probert I."/>
            <person name="Quesneville H."/>
            <person name="Raines C."/>
            <person name="Rensing S.A."/>
            <person name="Riano-Pachon D.M."/>
            <person name="Richier S."/>
            <person name="Rokitta S."/>
            <person name="Shiraiwa Y."/>
            <person name="Soanes D.M."/>
            <person name="van der Giezen M."/>
            <person name="Wahlund T.M."/>
            <person name="Williams B."/>
            <person name="Wilson W."/>
            <person name="Wolfe G."/>
            <person name="Wurch L.L."/>
        </authorList>
    </citation>
    <scope>NUCLEOTIDE SEQUENCE</scope>
</reference>
<dbReference type="EnsemblProtists" id="EOD21520">
    <property type="protein sequence ID" value="EOD21520"/>
    <property type="gene ID" value="EMIHUDRAFT_368678"/>
</dbReference>
<name>A0A0D3JDD5_EMIH1</name>
<dbReference type="KEGG" id="ehx:EMIHUDRAFT_368678"/>
<evidence type="ECO:0000313" key="3">
    <source>
        <dbReference type="Proteomes" id="UP000013827"/>
    </source>
</evidence>
<reference evidence="2" key="2">
    <citation type="submission" date="2024-10" db="UniProtKB">
        <authorList>
            <consortium name="EnsemblProtists"/>
        </authorList>
    </citation>
    <scope>IDENTIFICATION</scope>
</reference>
<dbReference type="GO" id="GO:0034551">
    <property type="term" value="P:mitochondrial respiratory chain complex III assembly"/>
    <property type="evidence" value="ECO:0007669"/>
    <property type="project" value="InterPro"/>
</dbReference>
<proteinExistence type="predicted"/>
<dbReference type="Pfam" id="PF14990">
    <property type="entry name" value="DUF4516"/>
    <property type="match status" value="1"/>
</dbReference>